<feature type="compositionally biased region" description="Low complexity" evidence="5">
    <location>
        <begin position="264"/>
        <end position="280"/>
    </location>
</feature>
<keyword evidence="3" id="KW-0862">Zinc</keyword>
<dbReference type="PROSITE" id="PS00636">
    <property type="entry name" value="DNAJ_1"/>
    <property type="match status" value="1"/>
</dbReference>
<dbReference type="SUPFAM" id="SSF46565">
    <property type="entry name" value="Chaperone J-domain"/>
    <property type="match status" value="1"/>
</dbReference>
<dbReference type="Pfam" id="PF12171">
    <property type="entry name" value="zf-C2H2_jaz"/>
    <property type="match status" value="1"/>
</dbReference>
<dbReference type="InterPro" id="IPR051964">
    <property type="entry name" value="Chaperone_stress_response"/>
</dbReference>
<evidence type="ECO:0008006" key="10">
    <source>
        <dbReference type="Google" id="ProtNLM"/>
    </source>
</evidence>
<keyword evidence="9" id="KW-1185">Reference proteome</keyword>
<feature type="compositionally biased region" description="Polar residues" evidence="5">
    <location>
        <begin position="1"/>
        <end position="21"/>
    </location>
</feature>
<dbReference type="Gene3D" id="1.10.287.110">
    <property type="entry name" value="DnaJ domain"/>
    <property type="match status" value="1"/>
</dbReference>
<dbReference type="PRINTS" id="PR00625">
    <property type="entry name" value="JDOMAIN"/>
</dbReference>
<dbReference type="PROSITE" id="PS00028">
    <property type="entry name" value="ZINC_FINGER_C2H2_1"/>
    <property type="match status" value="2"/>
</dbReference>
<dbReference type="InterPro" id="IPR018253">
    <property type="entry name" value="DnaJ_domain_CS"/>
</dbReference>
<accession>A0A5N6YVW7</accession>
<dbReference type="OrthoDB" id="5894at2759"/>
<dbReference type="SMART" id="SM00271">
    <property type="entry name" value="DnaJ"/>
    <property type="match status" value="1"/>
</dbReference>
<dbReference type="Pfam" id="PF21884">
    <property type="entry name" value="ZUO1-like_ZHD"/>
    <property type="match status" value="1"/>
</dbReference>
<feature type="compositionally biased region" description="Basic and acidic residues" evidence="5">
    <location>
        <begin position="404"/>
        <end position="415"/>
    </location>
</feature>
<dbReference type="InterPro" id="IPR022755">
    <property type="entry name" value="Znf_C2H2_jaz"/>
</dbReference>
<feature type="domain" description="C2H2-type" evidence="7">
    <location>
        <begin position="499"/>
        <end position="524"/>
    </location>
</feature>
<dbReference type="InterPro" id="IPR036869">
    <property type="entry name" value="J_dom_sf"/>
</dbReference>
<feature type="region of interest" description="Disordered" evidence="5">
    <location>
        <begin position="354"/>
        <end position="373"/>
    </location>
</feature>
<dbReference type="PANTHER" id="PTHR44029">
    <property type="entry name" value="DNAJ HOMOLOG SUBFAMILY C MEMBER 21"/>
    <property type="match status" value="1"/>
</dbReference>
<dbReference type="AlphaFoldDB" id="A0A5N6YVW7"/>
<reference evidence="9" key="1">
    <citation type="submission" date="2019-04" db="EMBL/GenBank/DDBJ databases">
        <title>Friends and foes A comparative genomics studyof 23 Aspergillus species from section Flavi.</title>
        <authorList>
            <consortium name="DOE Joint Genome Institute"/>
            <person name="Kjaerbolling I."/>
            <person name="Vesth T."/>
            <person name="Frisvad J.C."/>
            <person name="Nybo J.L."/>
            <person name="Theobald S."/>
            <person name="Kildgaard S."/>
            <person name="Isbrandt T."/>
            <person name="Kuo A."/>
            <person name="Sato A."/>
            <person name="Lyhne E.K."/>
            <person name="Kogle M.E."/>
            <person name="Wiebenga A."/>
            <person name="Kun R.S."/>
            <person name="Lubbers R.J."/>
            <person name="Makela M.R."/>
            <person name="Barry K."/>
            <person name="Chovatia M."/>
            <person name="Clum A."/>
            <person name="Daum C."/>
            <person name="Haridas S."/>
            <person name="He G."/>
            <person name="LaButti K."/>
            <person name="Lipzen A."/>
            <person name="Mondo S."/>
            <person name="Riley R."/>
            <person name="Salamov A."/>
            <person name="Simmons B.A."/>
            <person name="Magnuson J.K."/>
            <person name="Henrissat B."/>
            <person name="Mortensen U.H."/>
            <person name="Larsen T.O."/>
            <person name="Devries R.P."/>
            <person name="Grigoriev I.V."/>
            <person name="Machida M."/>
            <person name="Baker S.E."/>
            <person name="Andersen M.R."/>
        </authorList>
    </citation>
    <scope>NUCLEOTIDE SEQUENCE [LARGE SCALE GENOMIC DNA]</scope>
    <source>
        <strain evidence="9">CBS 553.77</strain>
    </source>
</reference>
<dbReference type="InterPro" id="IPR036236">
    <property type="entry name" value="Znf_C2H2_sf"/>
</dbReference>
<dbReference type="GO" id="GO:0005737">
    <property type="term" value="C:cytoplasm"/>
    <property type="evidence" value="ECO:0007669"/>
    <property type="project" value="TreeGrafter"/>
</dbReference>
<dbReference type="PANTHER" id="PTHR44029:SF1">
    <property type="entry name" value="DNAJ HOMOLOG SUBFAMILY C MEMBER 21"/>
    <property type="match status" value="1"/>
</dbReference>
<dbReference type="SUPFAM" id="SSF57667">
    <property type="entry name" value="beta-beta-alpha zinc fingers"/>
    <property type="match status" value="1"/>
</dbReference>
<dbReference type="InterPro" id="IPR003604">
    <property type="entry name" value="Matrin/U1-like-C_Znf_C2H2"/>
</dbReference>
<dbReference type="Pfam" id="PF00226">
    <property type="entry name" value="DnaJ"/>
    <property type="match status" value="1"/>
</dbReference>
<protein>
    <recommendedName>
        <fullName evidence="10">DnaJ domain-containing protein</fullName>
    </recommendedName>
</protein>
<dbReference type="InterPro" id="IPR054076">
    <property type="entry name" value="ZUO1-like_ZHD"/>
</dbReference>
<feature type="domain" description="J" evidence="6">
    <location>
        <begin position="25"/>
        <end position="91"/>
    </location>
</feature>
<dbReference type="PROSITE" id="PS50076">
    <property type="entry name" value="DNAJ_2"/>
    <property type="match status" value="1"/>
</dbReference>
<dbReference type="InterPro" id="IPR013087">
    <property type="entry name" value="Znf_C2H2_type"/>
</dbReference>
<evidence type="ECO:0000256" key="2">
    <source>
        <dbReference type="ARBA" id="ARBA00022771"/>
    </source>
</evidence>
<evidence type="ECO:0000313" key="8">
    <source>
        <dbReference type="EMBL" id="KAE8349063.1"/>
    </source>
</evidence>
<sequence>MGQSYSSNSHEETASNQTQPGQKVDYYELLRVERNASVEEIKKAYRRRALELHPDRNYGNAEAATKLFAEIQSAYEVLSDAQERAWYDSHRDIFIGNEGKSEEADYLHGTRITTSDDILKLFSKFSPRMDFTDAPTGFYGALRETFAQLSLEERMACLWENVACLDYPTFGNRDDPEDVVRPFYAAWSSFSTKKSFAWKDAYRYSEAPDRRVRRLMEKENKRLREEAIREFNEAVRSLVAFVKKRDPRHKYSTQSESRRQEVLRQSAAAQAARSRTANQAKLREHVIQDWAKAEDAEEDSSDLSGYEVEHFECVVCHKTFKSQNQYEAHQRSKKHIKAVKQLRWEMRAQNKEFDLGGNTSSQEKEPQWDFAHTNPQHNPACTKGPLGEQTLKGKTDNYTSTARRIDTKPDEDSPHHTYCHGNSMPDHNKADYVPRKYVEERLAYQSFLTQERMEVMDNLSHQLSTSEIKDTQNATPKLGRAKQKRAKKAQRAMEQCQNIICATCNSTFPSKNQLFTHIRELNHAHPSFVTYNARKENESH</sequence>
<feature type="region of interest" description="Disordered" evidence="5">
    <location>
        <begin position="1"/>
        <end position="22"/>
    </location>
</feature>
<dbReference type="PROSITE" id="PS50157">
    <property type="entry name" value="ZINC_FINGER_C2H2_2"/>
    <property type="match status" value="2"/>
</dbReference>
<evidence type="ECO:0000256" key="5">
    <source>
        <dbReference type="SAM" id="MobiDB-lite"/>
    </source>
</evidence>
<feature type="domain" description="C2H2-type" evidence="7">
    <location>
        <begin position="311"/>
        <end position="335"/>
    </location>
</feature>
<dbReference type="SMART" id="SM00451">
    <property type="entry name" value="ZnF_U1"/>
    <property type="match status" value="1"/>
</dbReference>
<dbReference type="InterPro" id="IPR001623">
    <property type="entry name" value="DnaJ_domain"/>
</dbReference>
<dbReference type="Proteomes" id="UP000327118">
    <property type="component" value="Unassembled WGS sequence"/>
</dbReference>
<keyword evidence="1" id="KW-0479">Metal-binding</keyword>
<evidence type="ECO:0000256" key="4">
    <source>
        <dbReference type="PROSITE-ProRule" id="PRU00042"/>
    </source>
</evidence>
<evidence type="ECO:0000259" key="7">
    <source>
        <dbReference type="PROSITE" id="PS50157"/>
    </source>
</evidence>
<feature type="region of interest" description="Disordered" evidence="5">
    <location>
        <begin position="404"/>
        <end position="427"/>
    </location>
</feature>
<name>A0A5N6YVW7_9EURO</name>
<dbReference type="SMART" id="SM00355">
    <property type="entry name" value="ZnF_C2H2"/>
    <property type="match status" value="2"/>
</dbReference>
<dbReference type="GO" id="GO:0003676">
    <property type="term" value="F:nucleic acid binding"/>
    <property type="evidence" value="ECO:0007669"/>
    <property type="project" value="InterPro"/>
</dbReference>
<dbReference type="Pfam" id="PF12874">
    <property type="entry name" value="zf-met"/>
    <property type="match status" value="1"/>
</dbReference>
<dbReference type="CDD" id="cd06257">
    <property type="entry name" value="DnaJ"/>
    <property type="match status" value="1"/>
</dbReference>
<dbReference type="Gene3D" id="3.30.160.60">
    <property type="entry name" value="Classic Zinc Finger"/>
    <property type="match status" value="1"/>
</dbReference>
<dbReference type="GO" id="GO:0008270">
    <property type="term" value="F:zinc ion binding"/>
    <property type="evidence" value="ECO:0007669"/>
    <property type="project" value="UniProtKB-KW"/>
</dbReference>
<evidence type="ECO:0000256" key="3">
    <source>
        <dbReference type="ARBA" id="ARBA00022833"/>
    </source>
</evidence>
<evidence type="ECO:0000313" key="9">
    <source>
        <dbReference type="Proteomes" id="UP000327118"/>
    </source>
</evidence>
<feature type="region of interest" description="Disordered" evidence="5">
    <location>
        <begin position="249"/>
        <end position="280"/>
    </location>
</feature>
<evidence type="ECO:0000256" key="1">
    <source>
        <dbReference type="ARBA" id="ARBA00022723"/>
    </source>
</evidence>
<organism evidence="8 9">
    <name type="scientific">Aspergillus coremiiformis</name>
    <dbReference type="NCBI Taxonomy" id="138285"/>
    <lineage>
        <taxon>Eukaryota</taxon>
        <taxon>Fungi</taxon>
        <taxon>Dikarya</taxon>
        <taxon>Ascomycota</taxon>
        <taxon>Pezizomycotina</taxon>
        <taxon>Eurotiomycetes</taxon>
        <taxon>Eurotiomycetidae</taxon>
        <taxon>Eurotiales</taxon>
        <taxon>Aspergillaceae</taxon>
        <taxon>Aspergillus</taxon>
        <taxon>Aspergillus subgen. Circumdati</taxon>
    </lineage>
</organism>
<dbReference type="EMBL" id="ML739351">
    <property type="protein sequence ID" value="KAE8349063.1"/>
    <property type="molecule type" value="Genomic_DNA"/>
</dbReference>
<proteinExistence type="predicted"/>
<keyword evidence="2 4" id="KW-0863">Zinc-finger</keyword>
<evidence type="ECO:0000259" key="6">
    <source>
        <dbReference type="PROSITE" id="PS50076"/>
    </source>
</evidence>
<gene>
    <name evidence="8" type="ORF">BDV28DRAFT_69505</name>
</gene>